<name>A0ACB1KF62_RANTA</name>
<evidence type="ECO:0000313" key="1">
    <source>
        <dbReference type="EMBL" id="CAM9160847.1"/>
    </source>
</evidence>
<evidence type="ECO:0000313" key="2">
    <source>
        <dbReference type="Proteomes" id="UP001162501"/>
    </source>
</evidence>
<gene>
    <name evidence="1" type="ORF">MRATA1EN22A_LOCUS29236</name>
</gene>
<protein>
    <submittedName>
        <fullName evidence="1">Uncharacterized protein</fullName>
    </submittedName>
</protein>
<reference evidence="1" key="1">
    <citation type="submission" date="2025-03" db="EMBL/GenBank/DDBJ databases">
        <authorList>
            <consortium name="ELIXIR-Norway"/>
            <consortium name="Elixir Norway"/>
        </authorList>
    </citation>
    <scope>NUCLEOTIDE SEQUENCE</scope>
</reference>
<proteinExistence type="predicted"/>
<comment type="caution">
    <text evidence="1">The sequence shown here is derived from an EMBL/GenBank/DDBJ whole genome shotgun (WGS) entry which is preliminary data.</text>
</comment>
<dbReference type="Proteomes" id="UP001162501">
    <property type="component" value="Unassembled WGS sequence"/>
</dbReference>
<accession>A0ACB1KF62</accession>
<organism evidence="1 2">
    <name type="scientific">Rangifer tarandus platyrhynchus</name>
    <name type="common">Svalbard reindeer</name>
    <dbReference type="NCBI Taxonomy" id="3082113"/>
    <lineage>
        <taxon>Eukaryota</taxon>
        <taxon>Metazoa</taxon>
        <taxon>Chordata</taxon>
        <taxon>Craniata</taxon>
        <taxon>Vertebrata</taxon>
        <taxon>Euteleostomi</taxon>
        <taxon>Mammalia</taxon>
        <taxon>Eutheria</taxon>
        <taxon>Laurasiatheria</taxon>
        <taxon>Artiodactyla</taxon>
        <taxon>Ruminantia</taxon>
        <taxon>Pecora</taxon>
        <taxon>Cervidae</taxon>
        <taxon>Odocoileinae</taxon>
        <taxon>Rangifer</taxon>
    </lineage>
</organism>
<sequence length="104" mass="11167">MQAPGHRHPPQEAESLRLEPPPHPGEGLTPGQLVQRVLRPSLRFAAWQVTRLPEKASSPAPGSSTPPLQGGRPRPWQESCCTGDHTCPPSSAAWLRTGAQQAVV</sequence>
<dbReference type="EMBL" id="CATOBB020000454">
    <property type="protein sequence ID" value="CAM9160847.1"/>
    <property type="molecule type" value="Genomic_DNA"/>
</dbReference>